<feature type="domain" description="Peptidase M24" evidence="4">
    <location>
        <begin position="312"/>
        <end position="527"/>
    </location>
</feature>
<keyword evidence="7" id="KW-0645">Protease</keyword>
<dbReference type="Pfam" id="PF00557">
    <property type="entry name" value="Peptidase_M24"/>
    <property type="match status" value="1"/>
</dbReference>
<evidence type="ECO:0000256" key="1">
    <source>
        <dbReference type="ARBA" id="ARBA00008766"/>
    </source>
</evidence>
<keyword evidence="7" id="KW-0031">Aminopeptidase</keyword>
<sequence>MTQTIEQKLIAIREHMTAANLDAFVVPRADEYLGEYVPEHNQRLLWCSDFTGSAGTVIILKDRCAIFTDGRYTIQVKQQVNAQHFEFYHLIDTPHMQWVSEQVSAGANIGFDAKVHNLNWYHDSLATLTEKNINLVAVEQNPIDLSWSDRPVPTKNKGLLLAQKYTGLSSLEKRQQIGACIAAQGADVVIISALDSIAWLLNIRGKDIHCFCVILGSAILAKDGSMTFFTDPDKIPMGFAEHVGEGVTIVEESQSTASYQALGQQGLTILADPETTNAFSQLTAQQAGAMLLSGSDPVALPKACKNSIELKGMQQAHMRDAAAEIRFLSWLEAEVAKGNLYDEAQLSDALTDFRATGENYIELSFDTISAAGANAAMCHYNHMNDTPAMLPMDSIYLVDSGAQYLDGTTDITRTVAIGTPSEEHKKMFTLVLKGHIALAQMKFPEGTSGGQLDALARQFLWQQGYDYDHGTGHGVGCFLNVHEGPHRIAKNSNSVPLELGMVVSNEPGYYKQDEYGIRCENLIYVVEKGNGHDGKTFYEFETLTLVPFDRRLIEKSMLTEVERNWINHYHAQVNEQIAPLLTGSDLDWLIDATKAI</sequence>
<evidence type="ECO:0000259" key="4">
    <source>
        <dbReference type="Pfam" id="PF00557"/>
    </source>
</evidence>
<name>A0ABQ6E500_9GAMM</name>
<dbReference type="Gene3D" id="3.40.350.10">
    <property type="entry name" value="Creatinase/prolidase N-terminal domain"/>
    <property type="match status" value="2"/>
</dbReference>
<dbReference type="RefSeq" id="WP_284205437.1">
    <property type="nucleotide sequence ID" value="NZ_BSPQ01000021.1"/>
</dbReference>
<dbReference type="PANTHER" id="PTHR43763">
    <property type="entry name" value="XAA-PRO AMINOPEPTIDASE 1"/>
    <property type="match status" value="1"/>
</dbReference>
<feature type="domain" description="Creatinase N-terminal" evidence="5">
    <location>
        <begin position="11"/>
        <end position="128"/>
    </location>
</feature>
<keyword evidence="2" id="KW-0479">Metal-binding</keyword>
<dbReference type="InterPro" id="IPR000587">
    <property type="entry name" value="Creatinase_N"/>
</dbReference>
<dbReference type="InterPro" id="IPR050422">
    <property type="entry name" value="X-Pro_aminopeptidase_P"/>
</dbReference>
<evidence type="ECO:0000259" key="5">
    <source>
        <dbReference type="Pfam" id="PF01321"/>
    </source>
</evidence>
<evidence type="ECO:0000313" key="7">
    <source>
        <dbReference type="EMBL" id="GLS92334.1"/>
    </source>
</evidence>
<comment type="similarity">
    <text evidence="1">Belongs to the peptidase M24B family.</text>
</comment>
<evidence type="ECO:0000259" key="6">
    <source>
        <dbReference type="Pfam" id="PF16188"/>
    </source>
</evidence>
<dbReference type="InterPro" id="IPR033740">
    <property type="entry name" value="Pept_M24B"/>
</dbReference>
<dbReference type="SUPFAM" id="SSF53092">
    <property type="entry name" value="Creatinase/prolidase N-terminal domain"/>
    <property type="match status" value="1"/>
</dbReference>
<evidence type="ECO:0000256" key="2">
    <source>
        <dbReference type="ARBA" id="ARBA00022723"/>
    </source>
</evidence>
<keyword evidence="8" id="KW-1185">Reference proteome</keyword>
<dbReference type="InterPro" id="IPR000994">
    <property type="entry name" value="Pept_M24"/>
</dbReference>
<dbReference type="InterPro" id="IPR036005">
    <property type="entry name" value="Creatinase/aminopeptidase-like"/>
</dbReference>
<evidence type="ECO:0000313" key="8">
    <source>
        <dbReference type="Proteomes" id="UP001157353"/>
    </source>
</evidence>
<proteinExistence type="inferred from homology"/>
<protein>
    <submittedName>
        <fullName evidence="7">Xaa-Pro aminopeptidase</fullName>
    </submittedName>
</protein>
<dbReference type="InterPro" id="IPR032416">
    <property type="entry name" value="Peptidase_M24_C"/>
</dbReference>
<dbReference type="InterPro" id="IPR029149">
    <property type="entry name" value="Creatin/AminoP/Spt16_N"/>
</dbReference>
<dbReference type="Pfam" id="PF16189">
    <property type="entry name" value="Creatinase_N_2"/>
    <property type="match status" value="1"/>
</dbReference>
<organism evidence="7 8">
    <name type="scientific">Psychromonas marina</name>
    <dbReference type="NCBI Taxonomy" id="88364"/>
    <lineage>
        <taxon>Bacteria</taxon>
        <taxon>Pseudomonadati</taxon>
        <taxon>Pseudomonadota</taxon>
        <taxon>Gammaproteobacteria</taxon>
        <taxon>Alteromonadales</taxon>
        <taxon>Psychromonadaceae</taxon>
        <taxon>Psychromonas</taxon>
    </lineage>
</organism>
<dbReference type="EMBL" id="BSPQ01000021">
    <property type="protein sequence ID" value="GLS92334.1"/>
    <property type="molecule type" value="Genomic_DNA"/>
</dbReference>
<dbReference type="CDD" id="cd01085">
    <property type="entry name" value="APP"/>
    <property type="match status" value="1"/>
</dbReference>
<comment type="caution">
    <text evidence="7">The sequence shown here is derived from an EMBL/GenBank/DDBJ whole genome shotgun (WGS) entry which is preliminary data.</text>
</comment>
<gene>
    <name evidence="7" type="primary">ampP</name>
    <name evidence="7" type="ORF">GCM10007916_34050</name>
</gene>
<accession>A0ABQ6E500</accession>
<dbReference type="Proteomes" id="UP001157353">
    <property type="component" value="Unassembled WGS sequence"/>
</dbReference>
<keyword evidence="3" id="KW-0378">Hydrolase</keyword>
<dbReference type="SUPFAM" id="SSF55920">
    <property type="entry name" value="Creatinase/aminopeptidase"/>
    <property type="match status" value="1"/>
</dbReference>
<evidence type="ECO:0000256" key="3">
    <source>
        <dbReference type="ARBA" id="ARBA00022801"/>
    </source>
</evidence>
<dbReference type="PANTHER" id="PTHR43763:SF6">
    <property type="entry name" value="XAA-PRO AMINOPEPTIDASE 1"/>
    <property type="match status" value="1"/>
</dbReference>
<dbReference type="Gene3D" id="3.90.230.10">
    <property type="entry name" value="Creatinase/methionine aminopeptidase superfamily"/>
    <property type="match status" value="1"/>
</dbReference>
<dbReference type="Pfam" id="PF16188">
    <property type="entry name" value="Peptidase_M24_C"/>
    <property type="match status" value="1"/>
</dbReference>
<dbReference type="Pfam" id="PF01321">
    <property type="entry name" value="Creatinase_N"/>
    <property type="match status" value="1"/>
</dbReference>
<feature type="domain" description="Peptidase M24 C-terminal" evidence="6">
    <location>
        <begin position="537"/>
        <end position="596"/>
    </location>
</feature>
<reference evidence="8" key="1">
    <citation type="journal article" date="2019" name="Int. J. Syst. Evol. Microbiol.">
        <title>The Global Catalogue of Microorganisms (GCM) 10K type strain sequencing project: providing services to taxonomists for standard genome sequencing and annotation.</title>
        <authorList>
            <consortium name="The Broad Institute Genomics Platform"/>
            <consortium name="The Broad Institute Genome Sequencing Center for Infectious Disease"/>
            <person name="Wu L."/>
            <person name="Ma J."/>
        </authorList>
    </citation>
    <scope>NUCLEOTIDE SEQUENCE [LARGE SCALE GENOMIC DNA]</scope>
    <source>
        <strain evidence="8">NBRC 103166</strain>
    </source>
</reference>
<dbReference type="GO" id="GO:0004177">
    <property type="term" value="F:aminopeptidase activity"/>
    <property type="evidence" value="ECO:0007669"/>
    <property type="project" value="UniProtKB-KW"/>
</dbReference>